<evidence type="ECO:0000313" key="1">
    <source>
        <dbReference type="EMBL" id="KAG1789704.1"/>
    </source>
</evidence>
<protein>
    <submittedName>
        <fullName evidence="1">Uncharacterized protein</fullName>
    </submittedName>
</protein>
<keyword evidence="2" id="KW-1185">Reference proteome</keyword>
<feature type="non-terminal residue" evidence="1">
    <location>
        <position position="1"/>
    </location>
</feature>
<dbReference type="RefSeq" id="XP_041156734.1">
    <property type="nucleotide sequence ID" value="XM_041298360.1"/>
</dbReference>
<name>A0A9P7AJL3_9AGAM</name>
<proteinExistence type="predicted"/>
<sequence length="298" mass="33088">NRTPTPVIDNEGHIIAMLAGQPKSTPDSSAKGKKAYSEAIEEVTSLFDRLQNLLPPIRSVLTWLPKGRLPRRGLYHAATTGISYGGGQQSPQSLAIPKIYQPAVKSILENEGMGRIAGFQWASFKLFSPKIHGIYEHYLDMLYAEYPEQKRPWKSSKMPACTFNLGPGTATYPHKDAANLAWGWCFVTALGHFDHVKGGHIVLWELGLVIEFPAGSTALIPSAVVTHSNAGVQEGEIRYSFTSYAAAGLFSWVYNGFRSDADISNDPAVSQKEKEDRAEERRSRWKEALKLWPHLYSL</sequence>
<dbReference type="AlphaFoldDB" id="A0A9P7AJL3"/>
<comment type="caution">
    <text evidence="1">The sequence shown here is derived from an EMBL/GenBank/DDBJ whole genome shotgun (WGS) entry which is preliminary data.</text>
</comment>
<gene>
    <name evidence="1" type="ORF">HD556DRAFT_1243321</name>
</gene>
<dbReference type="Gene3D" id="3.60.130.30">
    <property type="match status" value="1"/>
</dbReference>
<dbReference type="Proteomes" id="UP000719766">
    <property type="component" value="Unassembled WGS sequence"/>
</dbReference>
<organism evidence="1 2">
    <name type="scientific">Suillus plorans</name>
    <dbReference type="NCBI Taxonomy" id="116603"/>
    <lineage>
        <taxon>Eukaryota</taxon>
        <taxon>Fungi</taxon>
        <taxon>Dikarya</taxon>
        <taxon>Basidiomycota</taxon>
        <taxon>Agaricomycotina</taxon>
        <taxon>Agaricomycetes</taxon>
        <taxon>Agaricomycetidae</taxon>
        <taxon>Boletales</taxon>
        <taxon>Suillineae</taxon>
        <taxon>Suillaceae</taxon>
        <taxon>Suillus</taxon>
    </lineage>
</organism>
<dbReference type="OrthoDB" id="3202607at2759"/>
<accession>A0A9P7AJL3</accession>
<reference evidence="1" key="1">
    <citation type="journal article" date="2020" name="New Phytol.">
        <title>Comparative genomics reveals dynamic genome evolution in host specialist ectomycorrhizal fungi.</title>
        <authorList>
            <person name="Lofgren L.A."/>
            <person name="Nguyen N.H."/>
            <person name="Vilgalys R."/>
            <person name="Ruytinx J."/>
            <person name="Liao H.L."/>
            <person name="Branco S."/>
            <person name="Kuo A."/>
            <person name="LaButti K."/>
            <person name="Lipzen A."/>
            <person name="Andreopoulos W."/>
            <person name="Pangilinan J."/>
            <person name="Riley R."/>
            <person name="Hundley H."/>
            <person name="Na H."/>
            <person name="Barry K."/>
            <person name="Grigoriev I.V."/>
            <person name="Stajich J.E."/>
            <person name="Kennedy P.G."/>
        </authorList>
    </citation>
    <scope>NUCLEOTIDE SEQUENCE</scope>
    <source>
        <strain evidence="1">S12</strain>
    </source>
</reference>
<evidence type="ECO:0000313" key="2">
    <source>
        <dbReference type="Proteomes" id="UP000719766"/>
    </source>
</evidence>
<dbReference type="GeneID" id="64592124"/>
<dbReference type="EMBL" id="JABBWE010000056">
    <property type="protein sequence ID" value="KAG1789704.1"/>
    <property type="molecule type" value="Genomic_DNA"/>
</dbReference>